<dbReference type="EMBL" id="CADCXU010015878">
    <property type="protein sequence ID" value="CAB0005086.1"/>
    <property type="molecule type" value="Genomic_DNA"/>
</dbReference>
<dbReference type="AlphaFoldDB" id="A0A6H5GMQ9"/>
<evidence type="ECO:0000313" key="3">
    <source>
        <dbReference type="Proteomes" id="UP000479000"/>
    </source>
</evidence>
<name>A0A6H5GMQ9_9HEMI</name>
<feature type="region of interest" description="Disordered" evidence="1">
    <location>
        <begin position="139"/>
        <end position="163"/>
    </location>
</feature>
<sequence>MFAPCSEQSDTFVVLCFCNIHEQFVAGNGQWQQPDAKFSQNCHFPGWRGSKGTLPITGQAGADTALLMDTKADDYQEPYQALKYAPYYSYSTVVMEMKDALNKPVPQHHSDTSYDYAVPDVSTGTLPLLPQDVPPVPILPDKESLYHRNTSRSLKEDKLKKPRASPQVNKRVFLYTSRSWTSPYIPGLCEILRNRFRRGKFDVGKGKEK</sequence>
<keyword evidence="3" id="KW-1185">Reference proteome</keyword>
<reference evidence="2 3" key="1">
    <citation type="submission" date="2020-02" db="EMBL/GenBank/DDBJ databases">
        <authorList>
            <person name="Ferguson B K."/>
        </authorList>
    </citation>
    <scope>NUCLEOTIDE SEQUENCE [LARGE SCALE GENOMIC DNA]</scope>
</reference>
<accession>A0A6H5GMQ9</accession>
<protein>
    <submittedName>
        <fullName evidence="2">Uncharacterized protein</fullName>
    </submittedName>
</protein>
<organism evidence="2 3">
    <name type="scientific">Nesidiocoris tenuis</name>
    <dbReference type="NCBI Taxonomy" id="355587"/>
    <lineage>
        <taxon>Eukaryota</taxon>
        <taxon>Metazoa</taxon>
        <taxon>Ecdysozoa</taxon>
        <taxon>Arthropoda</taxon>
        <taxon>Hexapoda</taxon>
        <taxon>Insecta</taxon>
        <taxon>Pterygota</taxon>
        <taxon>Neoptera</taxon>
        <taxon>Paraneoptera</taxon>
        <taxon>Hemiptera</taxon>
        <taxon>Heteroptera</taxon>
        <taxon>Panheteroptera</taxon>
        <taxon>Cimicomorpha</taxon>
        <taxon>Miridae</taxon>
        <taxon>Dicyphina</taxon>
        <taxon>Nesidiocoris</taxon>
    </lineage>
</organism>
<dbReference type="OrthoDB" id="6071166at2759"/>
<gene>
    <name evidence="2" type="ORF">NTEN_LOCUS10563</name>
</gene>
<dbReference type="Proteomes" id="UP000479000">
    <property type="component" value="Unassembled WGS sequence"/>
</dbReference>
<proteinExistence type="predicted"/>
<evidence type="ECO:0000256" key="1">
    <source>
        <dbReference type="SAM" id="MobiDB-lite"/>
    </source>
</evidence>
<evidence type="ECO:0000313" key="2">
    <source>
        <dbReference type="EMBL" id="CAB0005086.1"/>
    </source>
</evidence>